<feature type="compositionally biased region" description="Polar residues" evidence="1">
    <location>
        <begin position="39"/>
        <end position="49"/>
    </location>
</feature>
<accession>A0A8T0QY05</accession>
<feature type="compositionally biased region" description="Basic residues" evidence="1">
    <location>
        <begin position="1"/>
        <end position="10"/>
    </location>
</feature>
<dbReference type="AlphaFoldDB" id="A0A8T0QY05"/>
<reference evidence="2" key="1">
    <citation type="submission" date="2020-05" db="EMBL/GenBank/DDBJ databases">
        <title>WGS assembly of Panicum virgatum.</title>
        <authorList>
            <person name="Lovell J.T."/>
            <person name="Jenkins J."/>
            <person name="Shu S."/>
            <person name="Juenger T.E."/>
            <person name="Schmutz J."/>
        </authorList>
    </citation>
    <scope>NUCLEOTIDE SEQUENCE</scope>
    <source>
        <strain evidence="2">AP13</strain>
    </source>
</reference>
<comment type="caution">
    <text evidence="2">The sequence shown here is derived from an EMBL/GenBank/DDBJ whole genome shotgun (WGS) entry which is preliminary data.</text>
</comment>
<protein>
    <submittedName>
        <fullName evidence="2">Uncharacterized protein</fullName>
    </submittedName>
</protein>
<dbReference type="Proteomes" id="UP000823388">
    <property type="component" value="Chromosome 6N"/>
</dbReference>
<name>A0A8T0QY05_PANVG</name>
<proteinExistence type="predicted"/>
<sequence>MRPVGRRRSRTASVSKRGEEGQHWEALGSRAELGGSMRSGLTMTWQPSSGEGARGERALGGRAARLNRSSEESGGWRKKTAYAWSSPVGVAKGTFPAPVSRRYYES</sequence>
<evidence type="ECO:0000313" key="3">
    <source>
        <dbReference type="Proteomes" id="UP000823388"/>
    </source>
</evidence>
<gene>
    <name evidence="2" type="ORF">PVAP13_6NG221700</name>
</gene>
<organism evidence="2 3">
    <name type="scientific">Panicum virgatum</name>
    <name type="common">Blackwell switchgrass</name>
    <dbReference type="NCBI Taxonomy" id="38727"/>
    <lineage>
        <taxon>Eukaryota</taxon>
        <taxon>Viridiplantae</taxon>
        <taxon>Streptophyta</taxon>
        <taxon>Embryophyta</taxon>
        <taxon>Tracheophyta</taxon>
        <taxon>Spermatophyta</taxon>
        <taxon>Magnoliopsida</taxon>
        <taxon>Liliopsida</taxon>
        <taxon>Poales</taxon>
        <taxon>Poaceae</taxon>
        <taxon>PACMAD clade</taxon>
        <taxon>Panicoideae</taxon>
        <taxon>Panicodae</taxon>
        <taxon>Paniceae</taxon>
        <taxon>Panicinae</taxon>
        <taxon>Panicum</taxon>
        <taxon>Panicum sect. Hiantes</taxon>
    </lineage>
</organism>
<dbReference type="EMBL" id="CM029048">
    <property type="protein sequence ID" value="KAG2577868.1"/>
    <property type="molecule type" value="Genomic_DNA"/>
</dbReference>
<feature type="region of interest" description="Disordered" evidence="1">
    <location>
        <begin position="1"/>
        <end position="74"/>
    </location>
</feature>
<keyword evidence="3" id="KW-1185">Reference proteome</keyword>
<evidence type="ECO:0000313" key="2">
    <source>
        <dbReference type="EMBL" id="KAG2577868.1"/>
    </source>
</evidence>
<evidence type="ECO:0000256" key="1">
    <source>
        <dbReference type="SAM" id="MobiDB-lite"/>
    </source>
</evidence>